<keyword evidence="4" id="KW-1185">Reference proteome</keyword>
<dbReference type="InterPro" id="IPR027815">
    <property type="entry name" value="CSC1/OSCA1-like_cyt"/>
</dbReference>
<feature type="compositionally biased region" description="Polar residues" evidence="1">
    <location>
        <begin position="206"/>
        <end position="225"/>
    </location>
</feature>
<evidence type="ECO:0000259" key="2">
    <source>
        <dbReference type="Pfam" id="PF14703"/>
    </source>
</evidence>
<feature type="region of interest" description="Disordered" evidence="1">
    <location>
        <begin position="177"/>
        <end position="253"/>
    </location>
</feature>
<evidence type="ECO:0000313" key="3">
    <source>
        <dbReference type="EMBL" id="OLY77914.1"/>
    </source>
</evidence>
<name>A0A1R0GLY2_9FUNG</name>
<feature type="domain" description="CSC1/OSCA1-like cytosolic" evidence="2">
    <location>
        <begin position="21"/>
        <end position="146"/>
    </location>
</feature>
<organism evidence="3 4">
    <name type="scientific">Smittium mucronatum</name>
    <dbReference type="NCBI Taxonomy" id="133383"/>
    <lineage>
        <taxon>Eukaryota</taxon>
        <taxon>Fungi</taxon>
        <taxon>Fungi incertae sedis</taxon>
        <taxon>Zoopagomycota</taxon>
        <taxon>Kickxellomycotina</taxon>
        <taxon>Harpellomycetes</taxon>
        <taxon>Harpellales</taxon>
        <taxon>Legeriomycetaceae</taxon>
        <taxon>Smittium</taxon>
    </lineage>
</organism>
<feature type="compositionally biased region" description="Polar residues" evidence="1">
    <location>
        <begin position="236"/>
        <end position="247"/>
    </location>
</feature>
<proteinExistence type="predicted"/>
<feature type="compositionally biased region" description="Low complexity" evidence="1">
    <location>
        <begin position="177"/>
        <end position="187"/>
    </location>
</feature>
<protein>
    <recommendedName>
        <fullName evidence="2">CSC1/OSCA1-like cytosolic domain-containing protein</fullName>
    </recommendedName>
</protein>
<evidence type="ECO:0000256" key="1">
    <source>
        <dbReference type="SAM" id="MobiDB-lite"/>
    </source>
</evidence>
<reference evidence="3 4" key="1">
    <citation type="journal article" date="2016" name="Mol. Biol. Evol.">
        <title>Genome-Wide Survey of Gut Fungi (Harpellales) Reveals the First Horizontally Transferred Ubiquitin Gene from a Mosquito Host.</title>
        <authorList>
            <person name="Wang Y."/>
            <person name="White M.M."/>
            <person name="Kvist S."/>
            <person name="Moncalvo J.M."/>
        </authorList>
    </citation>
    <scope>NUCLEOTIDE SEQUENCE [LARGE SCALE GENOMIC DNA]</scope>
    <source>
        <strain evidence="3 4">ALG-7-W6</strain>
    </source>
</reference>
<dbReference type="Pfam" id="PF14703">
    <property type="entry name" value="PHM7_cyt"/>
    <property type="match status" value="1"/>
</dbReference>
<accession>A0A1R0GLY2</accession>
<evidence type="ECO:0000313" key="4">
    <source>
        <dbReference type="Proteomes" id="UP000187455"/>
    </source>
</evidence>
<dbReference type="EMBL" id="LSSL01007581">
    <property type="protein sequence ID" value="OLY77914.1"/>
    <property type="molecule type" value="Genomic_DNA"/>
</dbReference>
<gene>
    <name evidence="3" type="ORF">AYI68_g8054</name>
</gene>
<sequence>MAVFVRQRYLNSYAHLETLKSRTVLVTGIPKIKNNVNGIKSEFEEEFGKIKEIHMCCFSDTLYENTKTRDRVRNELENKLTYLSKKTTLLDRKYVYNIMHGKYKKVSNPAAEYKLQNESQNSSPDHITIKSEEENDFKGEVEVEENILKNDILTPRPLLFPGSTTVPLSSTIHNSNEMNDFNFNNTKNKGDIQSADGESDPKLTPSHISKNKINSKPNSGYSNIISKGGKKCVPIRSSSMNNKSTKNVKVENTPPNLDAGETFFHDNHVVEIQLLPAGTKPTSQKNLKKKKLHYDDNKSDSEITLKDQISESQIDPNDPKGQIEKLIENEMVYLNSKVKKIVQRNKKVQKINLKMRDNIEVSKSALLVFDTMEDAHSFAYGKNNSSGQDFSPRYVDIDPSQVIWENLDITAEDREILAILSGIAPIVFGILIQSEKLPYVGFVEIGYSSYNINIAKPGKCSKSTILVRSSSFKSSE</sequence>
<comment type="caution">
    <text evidence="3">The sequence shown here is derived from an EMBL/GenBank/DDBJ whole genome shotgun (WGS) entry which is preliminary data.</text>
</comment>
<dbReference type="OrthoDB" id="1076608at2759"/>
<dbReference type="AlphaFoldDB" id="A0A1R0GLY2"/>
<dbReference type="Proteomes" id="UP000187455">
    <property type="component" value="Unassembled WGS sequence"/>
</dbReference>